<dbReference type="EMBL" id="PGGN01000001">
    <property type="protein sequence ID" value="PSH60661.1"/>
    <property type="molecule type" value="Genomic_DNA"/>
</dbReference>
<keyword evidence="6 8" id="KW-0030">Aminoacyl-tRNA synthetase</keyword>
<comment type="similarity">
    <text evidence="1 8 9">Belongs to the class-I aminoacyl-tRNA synthetase family.</text>
</comment>
<gene>
    <name evidence="8 10" type="primary">trpS</name>
    <name evidence="10" type="ORF">CU100_03165</name>
</gene>
<evidence type="ECO:0000256" key="1">
    <source>
        <dbReference type="ARBA" id="ARBA00005594"/>
    </source>
</evidence>
<reference evidence="11" key="1">
    <citation type="submission" date="2017-11" db="EMBL/GenBank/DDBJ databases">
        <authorList>
            <person name="Kuznetsova I."/>
            <person name="Sazanova A."/>
            <person name="Chirak E."/>
            <person name="Safronova V."/>
            <person name="Willems A."/>
        </authorList>
    </citation>
    <scope>NUCLEOTIDE SEQUENCE [LARGE SCALE GENOMIC DNA]</scope>
    <source>
        <strain evidence="11">PEPV15</strain>
    </source>
</reference>
<dbReference type="Gene3D" id="3.40.50.620">
    <property type="entry name" value="HUPs"/>
    <property type="match status" value="1"/>
</dbReference>
<dbReference type="GO" id="GO:0005829">
    <property type="term" value="C:cytosol"/>
    <property type="evidence" value="ECO:0007669"/>
    <property type="project" value="TreeGrafter"/>
</dbReference>
<dbReference type="AlphaFoldDB" id="A0A2P7B2J0"/>
<keyword evidence="11" id="KW-1185">Reference proteome</keyword>
<evidence type="ECO:0000256" key="6">
    <source>
        <dbReference type="ARBA" id="ARBA00023146"/>
    </source>
</evidence>
<keyword evidence="2 8" id="KW-0436">Ligase</keyword>
<comment type="subcellular location">
    <subcellularLocation>
        <location evidence="8">Cytoplasm</location>
    </subcellularLocation>
</comment>
<dbReference type="GO" id="GO:0006436">
    <property type="term" value="P:tryptophanyl-tRNA aminoacylation"/>
    <property type="evidence" value="ECO:0007669"/>
    <property type="project" value="UniProtKB-UniRule"/>
</dbReference>
<comment type="caution">
    <text evidence="10">The sequence shown here is derived from an EMBL/GenBank/DDBJ whole genome shotgun (WGS) entry which is preliminary data.</text>
</comment>
<comment type="function">
    <text evidence="8">Catalyzes the attachment of tryptophan to tRNA(Trp).</text>
</comment>
<dbReference type="Proteomes" id="UP000241158">
    <property type="component" value="Unassembled WGS sequence"/>
</dbReference>
<protein>
    <recommendedName>
        <fullName evidence="8">Tryptophan--tRNA ligase</fullName>
        <ecNumber evidence="8">6.1.1.2</ecNumber>
    </recommendedName>
    <alternativeName>
        <fullName evidence="8">Tryptophanyl-tRNA synthetase</fullName>
        <shortName evidence="8">TrpRS</shortName>
    </alternativeName>
</protein>
<accession>A0A2P7B2J0</accession>
<dbReference type="EC" id="6.1.1.2" evidence="8"/>
<name>A0A2P7B2J0_9HYPH</name>
<dbReference type="InterPro" id="IPR014729">
    <property type="entry name" value="Rossmann-like_a/b/a_fold"/>
</dbReference>
<dbReference type="GO" id="GO:0004830">
    <property type="term" value="F:tryptophan-tRNA ligase activity"/>
    <property type="evidence" value="ECO:0007669"/>
    <property type="project" value="UniProtKB-UniRule"/>
</dbReference>
<dbReference type="RefSeq" id="WP_106715961.1">
    <property type="nucleotide sequence ID" value="NZ_JACHXT010000002.1"/>
</dbReference>
<feature type="binding site" evidence="8">
    <location>
        <begin position="153"/>
        <end position="155"/>
    </location>
    <ligand>
        <name>ATP</name>
        <dbReference type="ChEBI" id="CHEBI:30616"/>
    </ligand>
</feature>
<dbReference type="InterPro" id="IPR024109">
    <property type="entry name" value="Trp-tRNA-ligase_bac-type"/>
</dbReference>
<feature type="binding site" evidence="8">
    <location>
        <begin position="221"/>
        <end position="225"/>
    </location>
    <ligand>
        <name>ATP</name>
        <dbReference type="ChEBI" id="CHEBI:30616"/>
    </ligand>
</feature>
<feature type="binding site" evidence="8">
    <location>
        <position position="212"/>
    </location>
    <ligand>
        <name>ATP</name>
        <dbReference type="ChEBI" id="CHEBI:30616"/>
    </ligand>
</feature>
<comment type="subunit">
    <text evidence="8">Homodimer.</text>
</comment>
<evidence type="ECO:0000313" key="10">
    <source>
        <dbReference type="EMBL" id="PSH60661.1"/>
    </source>
</evidence>
<dbReference type="InterPro" id="IPR050203">
    <property type="entry name" value="Trp-tRNA_synthetase"/>
</dbReference>
<feature type="binding site" evidence="8">
    <location>
        <begin position="21"/>
        <end position="22"/>
    </location>
    <ligand>
        <name>ATP</name>
        <dbReference type="ChEBI" id="CHEBI:30616"/>
    </ligand>
</feature>
<dbReference type="Gene3D" id="1.10.240.10">
    <property type="entry name" value="Tyrosyl-Transfer RNA Synthetase"/>
    <property type="match status" value="1"/>
</dbReference>
<keyword evidence="8" id="KW-0963">Cytoplasm</keyword>
<feature type="binding site" evidence="8">
    <location>
        <begin position="13"/>
        <end position="15"/>
    </location>
    <ligand>
        <name>ATP</name>
        <dbReference type="ChEBI" id="CHEBI:30616"/>
    </ligand>
</feature>
<feature type="short sequence motif" description="'HIGH' region" evidence="8">
    <location>
        <begin position="14"/>
        <end position="22"/>
    </location>
</feature>
<evidence type="ECO:0000256" key="9">
    <source>
        <dbReference type="RuleBase" id="RU363036"/>
    </source>
</evidence>
<dbReference type="PROSITE" id="PS00178">
    <property type="entry name" value="AA_TRNA_LIGASE_I"/>
    <property type="match status" value="1"/>
</dbReference>
<dbReference type="CDD" id="cd00806">
    <property type="entry name" value="TrpRS_core"/>
    <property type="match status" value="1"/>
</dbReference>
<evidence type="ECO:0000256" key="8">
    <source>
        <dbReference type="HAMAP-Rule" id="MF_00140"/>
    </source>
</evidence>
<feature type="short sequence motif" description="'KMSKS' region" evidence="8">
    <location>
        <begin position="221"/>
        <end position="225"/>
    </location>
</feature>
<evidence type="ECO:0000256" key="4">
    <source>
        <dbReference type="ARBA" id="ARBA00022840"/>
    </source>
</evidence>
<dbReference type="PANTHER" id="PTHR43766:SF1">
    <property type="entry name" value="TRYPTOPHAN--TRNA LIGASE, MITOCHONDRIAL"/>
    <property type="match status" value="1"/>
</dbReference>
<evidence type="ECO:0000313" key="11">
    <source>
        <dbReference type="Proteomes" id="UP000241158"/>
    </source>
</evidence>
<dbReference type="GO" id="GO:0005524">
    <property type="term" value="F:ATP binding"/>
    <property type="evidence" value="ECO:0007669"/>
    <property type="project" value="UniProtKB-UniRule"/>
</dbReference>
<evidence type="ECO:0000256" key="5">
    <source>
        <dbReference type="ARBA" id="ARBA00022917"/>
    </source>
</evidence>
<proteinExistence type="inferred from homology"/>
<dbReference type="InterPro" id="IPR002305">
    <property type="entry name" value="aa-tRNA-synth_Ic"/>
</dbReference>
<keyword evidence="4 8" id="KW-0067">ATP-binding</keyword>
<sequence>MSMFEPLVFSGVQPTGNLHLGNYLGAIRRWVALQETSKCIYCVVDQHAITPPISVWGGPAELQRNTREVTAAFLASGINARTNIVFNQSRVHQHAELAWVFNCVARMGWLNRMTQFKDKAGKDRENASVGLFAYPTLMAADILVYRATHVPVGEDQKQHLELTRDIAQKFNTDFSDRIADLGLGVDTPSGEEIISSYFPLTEPVIGGPAARVMSLRDGTKKMSKSDPSHLSRINLTDDVDTISKKIRKAKTDSEPLPSEIEGLKDRPEADNLVGIYAALVDSDRATVIRDFGGHQFSTFKPALADLAVEKLAPIAAEMRRLSADPGYIDAVLKDGGERASVLAEKTMRDVRDIVGFLQN</sequence>
<dbReference type="PRINTS" id="PR01039">
    <property type="entry name" value="TRNASYNTHTRP"/>
</dbReference>
<evidence type="ECO:0000256" key="3">
    <source>
        <dbReference type="ARBA" id="ARBA00022741"/>
    </source>
</evidence>
<organism evidence="10 11">
    <name type="scientific">Phyllobacterium endophyticum</name>
    <dbReference type="NCBI Taxonomy" id="1149773"/>
    <lineage>
        <taxon>Bacteria</taxon>
        <taxon>Pseudomonadati</taxon>
        <taxon>Pseudomonadota</taxon>
        <taxon>Alphaproteobacteria</taxon>
        <taxon>Hyphomicrobiales</taxon>
        <taxon>Phyllobacteriaceae</taxon>
        <taxon>Phyllobacterium</taxon>
    </lineage>
</organism>
<dbReference type="SUPFAM" id="SSF52374">
    <property type="entry name" value="Nucleotidylyl transferase"/>
    <property type="match status" value="1"/>
</dbReference>
<evidence type="ECO:0000256" key="2">
    <source>
        <dbReference type="ARBA" id="ARBA00022598"/>
    </source>
</evidence>
<dbReference type="InterPro" id="IPR002306">
    <property type="entry name" value="Trp-tRNA-ligase"/>
</dbReference>
<dbReference type="NCBIfam" id="TIGR00233">
    <property type="entry name" value="trpS"/>
    <property type="match status" value="1"/>
</dbReference>
<keyword evidence="3 8" id="KW-0547">Nucleotide-binding</keyword>
<keyword evidence="5 8" id="KW-0648">Protein biosynthesis</keyword>
<dbReference type="InterPro" id="IPR001412">
    <property type="entry name" value="aa-tRNA-synth_I_CS"/>
</dbReference>
<comment type="catalytic activity">
    <reaction evidence="7 8">
        <text>tRNA(Trp) + L-tryptophan + ATP = L-tryptophyl-tRNA(Trp) + AMP + diphosphate + H(+)</text>
        <dbReference type="Rhea" id="RHEA:24080"/>
        <dbReference type="Rhea" id="RHEA-COMP:9671"/>
        <dbReference type="Rhea" id="RHEA-COMP:9705"/>
        <dbReference type="ChEBI" id="CHEBI:15378"/>
        <dbReference type="ChEBI" id="CHEBI:30616"/>
        <dbReference type="ChEBI" id="CHEBI:33019"/>
        <dbReference type="ChEBI" id="CHEBI:57912"/>
        <dbReference type="ChEBI" id="CHEBI:78442"/>
        <dbReference type="ChEBI" id="CHEBI:78535"/>
        <dbReference type="ChEBI" id="CHEBI:456215"/>
        <dbReference type="EC" id="6.1.1.2"/>
    </reaction>
</comment>
<evidence type="ECO:0000256" key="7">
    <source>
        <dbReference type="ARBA" id="ARBA00049929"/>
    </source>
</evidence>
<dbReference type="Pfam" id="PF00579">
    <property type="entry name" value="tRNA-synt_1b"/>
    <property type="match status" value="1"/>
</dbReference>
<dbReference type="PANTHER" id="PTHR43766">
    <property type="entry name" value="TRYPTOPHAN--TRNA LIGASE, MITOCHONDRIAL"/>
    <property type="match status" value="1"/>
</dbReference>
<dbReference type="OrthoDB" id="9801042at2"/>
<feature type="binding site" evidence="8">
    <location>
        <position position="141"/>
    </location>
    <ligand>
        <name>L-tryptophan</name>
        <dbReference type="ChEBI" id="CHEBI:57912"/>
    </ligand>
</feature>
<dbReference type="HAMAP" id="MF_00140_B">
    <property type="entry name" value="Trp_tRNA_synth_B"/>
    <property type="match status" value="1"/>
</dbReference>